<dbReference type="CTD" id="4509"/>
<reference evidence="2" key="1">
    <citation type="journal article" date="2014" name="Mitochondrial DNA">
        <title>Complete mitochondrial genome of the acorn barnacle Striatobalanus amaryllis (Crustacea: Maxillopoda): the first representative from Archaeobalanidae.</title>
        <authorList>
            <person name="Tsang L.M."/>
            <person name="Shen X."/>
            <person name="Chu K.H."/>
            <person name="Chan B.K."/>
        </authorList>
    </citation>
    <scope>NUCLEOTIDE SEQUENCE</scope>
</reference>
<sequence>MPHMAPIMWALIMFMTFSMILILLTMIYFGNSPLTPDSQKISKKSFYSIWLW</sequence>
<accession>A0A067YBF2</accession>
<name>A0A067YBF2_9CRUS</name>
<evidence type="ECO:0000313" key="2">
    <source>
        <dbReference type="EMBL" id="AGZ92368.1"/>
    </source>
</evidence>
<organism evidence="2">
    <name type="scientific">Striatobalanus amaryllis</name>
    <dbReference type="NCBI Taxonomy" id="1414657"/>
    <lineage>
        <taxon>Eukaryota</taxon>
        <taxon>Metazoa</taxon>
        <taxon>Ecdysozoa</taxon>
        <taxon>Arthropoda</taxon>
        <taxon>Crustacea</taxon>
        <taxon>Multicrustacea</taxon>
        <taxon>Cirripedia</taxon>
        <taxon>Thoracica</taxon>
        <taxon>Thoracicalcarea</taxon>
        <taxon>Balanomorpha</taxon>
        <taxon>Balanoidea</taxon>
        <taxon>Balanidae</taxon>
        <taxon>Archaeobalaninae</taxon>
        <taxon>Striatobalanus</taxon>
    </lineage>
</organism>
<keyword evidence="1" id="KW-0812">Transmembrane</keyword>
<geneLocation type="mitochondrion" evidence="2"/>
<keyword evidence="1" id="KW-0472">Membrane</keyword>
<proteinExistence type="predicted"/>
<keyword evidence="2" id="KW-0496">Mitochondrion</keyword>
<feature type="transmembrane region" description="Helical" evidence="1">
    <location>
        <begin position="7"/>
        <end position="29"/>
    </location>
</feature>
<keyword evidence="1" id="KW-1133">Transmembrane helix</keyword>
<evidence type="ECO:0000256" key="1">
    <source>
        <dbReference type="SAM" id="Phobius"/>
    </source>
</evidence>
<dbReference type="AlphaFoldDB" id="A0A067YBF2"/>
<dbReference type="EMBL" id="KF493890">
    <property type="protein sequence ID" value="AGZ92368.1"/>
    <property type="molecule type" value="Genomic_DNA"/>
</dbReference>
<gene>
    <name evidence="2" type="primary">ATP8</name>
</gene>
<dbReference type="GeneID" id="19907500"/>
<dbReference type="RefSeq" id="YP_009047718.1">
    <property type="nucleotide sequence ID" value="NC_024526.1"/>
</dbReference>
<protein>
    <submittedName>
        <fullName evidence="2">ATP synthase F0 subunit 8</fullName>
    </submittedName>
</protein>